<accession>A0AAV6PQ73</accession>
<evidence type="ECO:0000313" key="1">
    <source>
        <dbReference type="EMBL" id="KAG7471495.1"/>
    </source>
</evidence>
<organism evidence="1 2">
    <name type="scientific">Solea senegalensis</name>
    <name type="common">Senegalese sole</name>
    <dbReference type="NCBI Taxonomy" id="28829"/>
    <lineage>
        <taxon>Eukaryota</taxon>
        <taxon>Metazoa</taxon>
        <taxon>Chordata</taxon>
        <taxon>Craniata</taxon>
        <taxon>Vertebrata</taxon>
        <taxon>Euteleostomi</taxon>
        <taxon>Actinopterygii</taxon>
        <taxon>Neopterygii</taxon>
        <taxon>Teleostei</taxon>
        <taxon>Neoteleostei</taxon>
        <taxon>Acanthomorphata</taxon>
        <taxon>Carangaria</taxon>
        <taxon>Pleuronectiformes</taxon>
        <taxon>Pleuronectoidei</taxon>
        <taxon>Soleidae</taxon>
        <taxon>Solea</taxon>
    </lineage>
</organism>
<gene>
    <name evidence="1" type="ORF">JOB18_040569</name>
</gene>
<dbReference type="EMBL" id="JAGKHQ010000199">
    <property type="protein sequence ID" value="KAG7471495.1"/>
    <property type="molecule type" value="Genomic_DNA"/>
</dbReference>
<keyword evidence="2" id="KW-1185">Reference proteome</keyword>
<evidence type="ECO:0000313" key="2">
    <source>
        <dbReference type="Proteomes" id="UP000693946"/>
    </source>
</evidence>
<protein>
    <submittedName>
        <fullName evidence="1">Uncharacterized protein</fullName>
    </submittedName>
</protein>
<comment type="caution">
    <text evidence="1">The sequence shown here is derived from an EMBL/GenBank/DDBJ whole genome shotgun (WGS) entry which is preliminary data.</text>
</comment>
<sequence length="77" mass="8410">MCLDFHPETIFFFFFFPGDGRHGAAPIRYTGVTSLQTSMVQLHKNERNQRGGALSNAADTYAEATGSSHAARTFAAI</sequence>
<reference evidence="1 2" key="1">
    <citation type="journal article" date="2021" name="Sci. Rep.">
        <title>Chromosome anchoring in Senegalese sole (Solea senegalensis) reveals sex-associated markers and genome rearrangements in flatfish.</title>
        <authorList>
            <person name="Guerrero-Cozar I."/>
            <person name="Gomez-Garrido J."/>
            <person name="Berbel C."/>
            <person name="Martinez-Blanch J.F."/>
            <person name="Alioto T."/>
            <person name="Claros M.G."/>
            <person name="Gagnaire P.A."/>
            <person name="Manchado M."/>
        </authorList>
    </citation>
    <scope>NUCLEOTIDE SEQUENCE [LARGE SCALE GENOMIC DNA]</scope>
    <source>
        <strain evidence="1">Sse05_10M</strain>
    </source>
</reference>
<name>A0AAV6PQ73_SOLSE</name>
<proteinExistence type="predicted"/>
<dbReference type="Proteomes" id="UP000693946">
    <property type="component" value="Unassembled WGS sequence"/>
</dbReference>
<dbReference type="AlphaFoldDB" id="A0AAV6PQ73"/>